<dbReference type="Proteomes" id="UP001331515">
    <property type="component" value="Unassembled WGS sequence"/>
</dbReference>
<gene>
    <name evidence="1" type="ORF">CgunFtcFv8_023852</name>
</gene>
<evidence type="ECO:0000313" key="1">
    <source>
        <dbReference type="EMBL" id="KAK5920009.1"/>
    </source>
</evidence>
<keyword evidence="2" id="KW-1185">Reference proteome</keyword>
<name>A0AAN8DD96_CHAGU</name>
<accession>A0AAN8DD96</accession>
<proteinExistence type="predicted"/>
<comment type="caution">
    <text evidence="1">The sequence shown here is derived from an EMBL/GenBank/DDBJ whole genome shotgun (WGS) entry which is preliminary data.</text>
</comment>
<dbReference type="AlphaFoldDB" id="A0AAN8DD96"/>
<protein>
    <submittedName>
        <fullName evidence="1">Uncharacterized protein</fullName>
    </submittedName>
</protein>
<sequence length="87" mass="10102">MEMLAGYRCWPVSPLFEMCSPCFSLQGDGDRLISPDAHSPGKKRQRIEREAEEAAEHFTAETHPVHFKTPFHLEFRVRRVGCEKRQT</sequence>
<dbReference type="EMBL" id="JAURVH010001524">
    <property type="protein sequence ID" value="KAK5920009.1"/>
    <property type="molecule type" value="Genomic_DNA"/>
</dbReference>
<organism evidence="1 2">
    <name type="scientific">Champsocephalus gunnari</name>
    <name type="common">Mackerel icefish</name>
    <dbReference type="NCBI Taxonomy" id="52237"/>
    <lineage>
        <taxon>Eukaryota</taxon>
        <taxon>Metazoa</taxon>
        <taxon>Chordata</taxon>
        <taxon>Craniata</taxon>
        <taxon>Vertebrata</taxon>
        <taxon>Euteleostomi</taxon>
        <taxon>Actinopterygii</taxon>
        <taxon>Neopterygii</taxon>
        <taxon>Teleostei</taxon>
        <taxon>Neoteleostei</taxon>
        <taxon>Acanthomorphata</taxon>
        <taxon>Eupercaria</taxon>
        <taxon>Perciformes</taxon>
        <taxon>Notothenioidei</taxon>
        <taxon>Channichthyidae</taxon>
        <taxon>Champsocephalus</taxon>
    </lineage>
</organism>
<evidence type="ECO:0000313" key="2">
    <source>
        <dbReference type="Proteomes" id="UP001331515"/>
    </source>
</evidence>
<reference evidence="1 2" key="1">
    <citation type="journal article" date="2023" name="Mol. Biol. Evol.">
        <title>Genomics of Secondarily Temperate Adaptation in the Only Non-Antarctic Icefish.</title>
        <authorList>
            <person name="Rivera-Colon A.G."/>
            <person name="Rayamajhi N."/>
            <person name="Minhas B.F."/>
            <person name="Madrigal G."/>
            <person name="Bilyk K.T."/>
            <person name="Yoon V."/>
            <person name="Hune M."/>
            <person name="Gregory S."/>
            <person name="Cheng C.H.C."/>
            <person name="Catchen J.M."/>
        </authorList>
    </citation>
    <scope>NUCLEOTIDE SEQUENCE [LARGE SCALE GENOMIC DNA]</scope>
    <source>
        <tissue evidence="1">White muscle</tissue>
    </source>
</reference>